<evidence type="ECO:0000313" key="3">
    <source>
        <dbReference type="EMBL" id="SDG15478.1"/>
    </source>
</evidence>
<dbReference type="RefSeq" id="WP_143006222.1">
    <property type="nucleotide sequence ID" value="NZ_FNCE01000006.1"/>
</dbReference>
<keyword evidence="2 3" id="KW-0808">Transferase</keyword>
<evidence type="ECO:0000256" key="2">
    <source>
        <dbReference type="ARBA" id="ARBA00022679"/>
    </source>
</evidence>
<dbReference type="Gene3D" id="3.40.50.2000">
    <property type="entry name" value="Glycogen Phosphorylase B"/>
    <property type="match status" value="2"/>
</dbReference>
<dbReference type="OrthoDB" id="7856752at2"/>
<dbReference type="EMBL" id="FNCE01000006">
    <property type="protein sequence ID" value="SDG15478.1"/>
    <property type="molecule type" value="Genomic_DNA"/>
</dbReference>
<keyword evidence="1" id="KW-0328">Glycosyltransferase</keyword>
<organism evidence="3 4">
    <name type="scientific">Limimonas halophila</name>
    <dbReference type="NCBI Taxonomy" id="1082479"/>
    <lineage>
        <taxon>Bacteria</taxon>
        <taxon>Pseudomonadati</taxon>
        <taxon>Pseudomonadota</taxon>
        <taxon>Alphaproteobacteria</taxon>
        <taxon>Rhodospirillales</taxon>
        <taxon>Rhodovibrionaceae</taxon>
        <taxon>Limimonas</taxon>
    </lineage>
</organism>
<dbReference type="PANTHER" id="PTHR12526">
    <property type="entry name" value="GLYCOSYLTRANSFERASE"/>
    <property type="match status" value="1"/>
</dbReference>
<name>A0A1G7RXI3_9PROT</name>
<dbReference type="STRING" id="1082479.SAMN05216241_10638"/>
<dbReference type="GO" id="GO:0016757">
    <property type="term" value="F:glycosyltransferase activity"/>
    <property type="evidence" value="ECO:0007669"/>
    <property type="project" value="UniProtKB-KW"/>
</dbReference>
<dbReference type="AlphaFoldDB" id="A0A1G7RXI3"/>
<dbReference type="Pfam" id="PF13692">
    <property type="entry name" value="Glyco_trans_1_4"/>
    <property type="match status" value="1"/>
</dbReference>
<dbReference type="CDD" id="cd03801">
    <property type="entry name" value="GT4_PimA-like"/>
    <property type="match status" value="1"/>
</dbReference>
<evidence type="ECO:0000313" key="4">
    <source>
        <dbReference type="Proteomes" id="UP000199415"/>
    </source>
</evidence>
<gene>
    <name evidence="3" type="ORF">SAMN05216241_10638</name>
</gene>
<dbReference type="PANTHER" id="PTHR12526:SF510">
    <property type="entry name" value="D-INOSITOL 3-PHOSPHATE GLYCOSYLTRANSFERASE"/>
    <property type="match status" value="1"/>
</dbReference>
<protein>
    <submittedName>
        <fullName evidence="3">Glycosyltransferase involved in cell wall bisynthesis</fullName>
    </submittedName>
</protein>
<sequence length="408" mass="44817">MRVGVFHPGAQQSWQRAVAFQDTGQLAWFATSAYFHPESAPVRAAGHLPSGLREPAQRRLLRRHFPLLDPAHVRRMGVAELAELGLRRLGADALAHPVNTWGNRRFGRQVIALMQREPVDVVWGFDTSALEVFRWAKPRGITCVLDQTIGHPAVMNGVMAAERTRHPEFFRGHDRPFSAAWIGRQNEEIALADLVLCGSDFCAETLRAQGCDPAKLRVVPYGHDETRWPDTPPERLPLDGRPLELLFAGTIGPRKGAAHLLQAIERLSPDTARLTLVGHRNVPKATLERYRARVRHVPQLAPGELPALFRSADLLVLPSLFEGSALVLNEALAAGLGIVQSHAAGDGAREGHTGTILPEVSPEALAATITALARDPETVAAWQANAWAERHTRTWARYRARLPAVLAA</sequence>
<proteinExistence type="predicted"/>
<evidence type="ECO:0000256" key="1">
    <source>
        <dbReference type="ARBA" id="ARBA00022676"/>
    </source>
</evidence>
<dbReference type="SUPFAM" id="SSF53756">
    <property type="entry name" value="UDP-Glycosyltransferase/glycogen phosphorylase"/>
    <property type="match status" value="1"/>
</dbReference>
<keyword evidence="4" id="KW-1185">Reference proteome</keyword>
<accession>A0A1G7RXI3</accession>
<reference evidence="3 4" key="1">
    <citation type="submission" date="2016-10" db="EMBL/GenBank/DDBJ databases">
        <authorList>
            <person name="de Groot N.N."/>
        </authorList>
    </citation>
    <scope>NUCLEOTIDE SEQUENCE [LARGE SCALE GENOMIC DNA]</scope>
    <source>
        <strain evidence="3 4">DSM 25584</strain>
    </source>
</reference>
<dbReference type="Proteomes" id="UP000199415">
    <property type="component" value="Unassembled WGS sequence"/>
</dbReference>